<name>A0A538UDP5_UNCEI</name>
<feature type="domain" description="Protein SirB1 N-terminal" evidence="2">
    <location>
        <begin position="46"/>
        <end position="195"/>
    </location>
</feature>
<comment type="caution">
    <text evidence="3">The sequence shown here is derived from an EMBL/GenBank/DDBJ whole genome shotgun (WGS) entry which is preliminary data.</text>
</comment>
<dbReference type="Gene3D" id="1.25.40.10">
    <property type="entry name" value="Tetratricopeptide repeat domain"/>
    <property type="match status" value="1"/>
</dbReference>
<evidence type="ECO:0000313" key="3">
    <source>
        <dbReference type="EMBL" id="TMQ73849.1"/>
    </source>
</evidence>
<evidence type="ECO:0000259" key="2">
    <source>
        <dbReference type="Pfam" id="PF13369"/>
    </source>
</evidence>
<dbReference type="Proteomes" id="UP000319771">
    <property type="component" value="Unassembled WGS sequence"/>
</dbReference>
<reference evidence="3 4" key="1">
    <citation type="journal article" date="2019" name="Nat. Microbiol.">
        <title>Mediterranean grassland soil C-N compound turnover is dependent on rainfall and depth, and is mediated by genomically divergent microorganisms.</title>
        <authorList>
            <person name="Diamond S."/>
            <person name="Andeer P.F."/>
            <person name="Li Z."/>
            <person name="Crits-Christoph A."/>
            <person name="Burstein D."/>
            <person name="Anantharaman K."/>
            <person name="Lane K.R."/>
            <person name="Thomas B.C."/>
            <person name="Pan C."/>
            <person name="Northen T.R."/>
            <person name="Banfield J.F."/>
        </authorList>
    </citation>
    <scope>NUCLEOTIDE SEQUENCE [LARGE SCALE GENOMIC DNA]</scope>
    <source>
        <strain evidence="3">WS_11</strain>
    </source>
</reference>
<dbReference type="InterPro" id="IPR011990">
    <property type="entry name" value="TPR-like_helical_dom_sf"/>
</dbReference>
<dbReference type="SUPFAM" id="SSF48452">
    <property type="entry name" value="TPR-like"/>
    <property type="match status" value="1"/>
</dbReference>
<accession>A0A538UDP5</accession>
<dbReference type="AlphaFoldDB" id="A0A538UDP5"/>
<dbReference type="Pfam" id="PF13371">
    <property type="entry name" value="TPR_9"/>
    <property type="match status" value="1"/>
</dbReference>
<dbReference type="InterPro" id="IPR032698">
    <property type="entry name" value="SirB1_N"/>
</dbReference>
<dbReference type="PANTHER" id="PTHR31350">
    <property type="entry name" value="SI:DKEY-261L7.2"/>
    <property type="match status" value="1"/>
</dbReference>
<dbReference type="PANTHER" id="PTHR31350:SF21">
    <property type="entry name" value="F-BOX ONLY PROTEIN 21"/>
    <property type="match status" value="1"/>
</dbReference>
<dbReference type="EMBL" id="VBPB01000037">
    <property type="protein sequence ID" value="TMQ73849.1"/>
    <property type="molecule type" value="Genomic_DNA"/>
</dbReference>
<gene>
    <name evidence="3" type="ORF">E6K81_02540</name>
</gene>
<evidence type="ECO:0000256" key="1">
    <source>
        <dbReference type="ARBA" id="ARBA00007100"/>
    </source>
</evidence>
<proteinExistence type="inferred from homology"/>
<protein>
    <submittedName>
        <fullName evidence="3">Tetratricopeptide repeat protein</fullName>
    </submittedName>
</protein>
<comment type="similarity">
    <text evidence="1">Belongs to the UPF0162 family.</text>
</comment>
<dbReference type="Pfam" id="PF13369">
    <property type="entry name" value="Transglut_core2"/>
    <property type="match status" value="1"/>
</dbReference>
<organism evidence="3 4">
    <name type="scientific">Eiseniibacteriota bacterium</name>
    <dbReference type="NCBI Taxonomy" id="2212470"/>
    <lineage>
        <taxon>Bacteria</taxon>
        <taxon>Candidatus Eiseniibacteriota</taxon>
    </lineage>
</organism>
<evidence type="ECO:0000313" key="4">
    <source>
        <dbReference type="Proteomes" id="UP000319771"/>
    </source>
</evidence>
<sequence>MAGPEQIRDDFVRVVQHPDAALDLARAALLVAAEADPRVDIDGQLHTLDTWAAELRRRLAPDWNNLQKLARLRSFVFEELGFQGDAKDYFSPSNSLLHEVIQRRRGVPLTLSIIFMELGWRIGIPFEGVGFPGHFLIRLTGEPRDLVLDPFNHARTMHEEDCRRLLDEVTGGRLEFDDRLLASVSKRDMITRLLRNLKGAYLRADDDEGALAAVERLLLLSPDDHDEVRDRGLLLFRLRRHGAALDALTAYLKARPEAPDRDAVAQQVVALRQLLADLN</sequence>